<organism evidence="1">
    <name type="scientific">viral metagenome</name>
    <dbReference type="NCBI Taxonomy" id="1070528"/>
    <lineage>
        <taxon>unclassified sequences</taxon>
        <taxon>metagenomes</taxon>
        <taxon>organismal metagenomes</taxon>
    </lineage>
</organism>
<gene>
    <name evidence="2" type="ORF">MM415A01013_0009</name>
    <name evidence="1" type="ORF">MM415B02046_0006</name>
</gene>
<evidence type="ECO:0000313" key="1">
    <source>
        <dbReference type="EMBL" id="QJA55456.1"/>
    </source>
</evidence>
<name>A0A6M3IDE5_9ZZZZ</name>
<sequence>MGDVDMEHIARILAFAGYRTVTGADAVRAAIAAESDGSIEKRCSGYRVFPDGTRCDGCQDCKATEILEMALEGGKT</sequence>
<evidence type="ECO:0000313" key="2">
    <source>
        <dbReference type="EMBL" id="QJA78761.1"/>
    </source>
</evidence>
<dbReference type="EMBL" id="MT141160">
    <property type="protein sequence ID" value="QJA55456.1"/>
    <property type="molecule type" value="Genomic_DNA"/>
</dbReference>
<dbReference type="EMBL" id="MT142352">
    <property type="protein sequence ID" value="QJA78761.1"/>
    <property type="molecule type" value="Genomic_DNA"/>
</dbReference>
<accession>A0A6M3IDE5</accession>
<proteinExistence type="predicted"/>
<protein>
    <submittedName>
        <fullName evidence="1">Uncharacterized protein</fullName>
    </submittedName>
</protein>
<dbReference type="AlphaFoldDB" id="A0A6M3IDE5"/>
<reference evidence="1" key="1">
    <citation type="submission" date="2020-03" db="EMBL/GenBank/DDBJ databases">
        <title>The deep terrestrial virosphere.</title>
        <authorList>
            <person name="Holmfeldt K."/>
            <person name="Nilsson E."/>
            <person name="Simone D."/>
            <person name="Lopez-Fernandez M."/>
            <person name="Wu X."/>
            <person name="de Brujin I."/>
            <person name="Lundin D."/>
            <person name="Andersson A."/>
            <person name="Bertilsson S."/>
            <person name="Dopson M."/>
        </authorList>
    </citation>
    <scope>NUCLEOTIDE SEQUENCE</scope>
    <source>
        <strain evidence="2">MM415A01013</strain>
        <strain evidence="1">MM415B02046</strain>
    </source>
</reference>